<dbReference type="InterPro" id="IPR000743">
    <property type="entry name" value="Glyco_hydro_28"/>
</dbReference>
<keyword evidence="5 9" id="KW-0378">Hydrolase</keyword>
<dbReference type="GO" id="GO:0005975">
    <property type="term" value="P:carbohydrate metabolic process"/>
    <property type="evidence" value="ECO:0007669"/>
    <property type="project" value="InterPro"/>
</dbReference>
<dbReference type="SUPFAM" id="SSF51126">
    <property type="entry name" value="Pectin lyase-like"/>
    <property type="match status" value="1"/>
</dbReference>
<evidence type="ECO:0000256" key="2">
    <source>
        <dbReference type="ARBA" id="ARBA00008834"/>
    </source>
</evidence>
<keyword evidence="10" id="KW-1185">Reference proteome</keyword>
<dbReference type="Proteomes" id="UP000504603">
    <property type="component" value="Unplaced"/>
</dbReference>
<dbReference type="GeneID" id="111012904"/>
<dbReference type="SMART" id="SM00710">
    <property type="entry name" value="PbH1"/>
    <property type="match status" value="6"/>
</dbReference>
<keyword evidence="3" id="KW-0134">Cell wall</keyword>
<dbReference type="KEGG" id="mcha:111012904"/>
<dbReference type="InterPro" id="IPR006626">
    <property type="entry name" value="PbH1"/>
</dbReference>
<organism evidence="10 11">
    <name type="scientific">Momordica charantia</name>
    <name type="common">Bitter gourd</name>
    <name type="synonym">Balsam pear</name>
    <dbReference type="NCBI Taxonomy" id="3673"/>
    <lineage>
        <taxon>Eukaryota</taxon>
        <taxon>Viridiplantae</taxon>
        <taxon>Streptophyta</taxon>
        <taxon>Embryophyta</taxon>
        <taxon>Tracheophyta</taxon>
        <taxon>Spermatophyta</taxon>
        <taxon>Magnoliopsida</taxon>
        <taxon>eudicotyledons</taxon>
        <taxon>Gunneridae</taxon>
        <taxon>Pentapetalae</taxon>
        <taxon>rosids</taxon>
        <taxon>fabids</taxon>
        <taxon>Cucurbitales</taxon>
        <taxon>Cucurbitaceae</taxon>
        <taxon>Momordiceae</taxon>
        <taxon>Momordica</taxon>
    </lineage>
</organism>
<evidence type="ECO:0000256" key="4">
    <source>
        <dbReference type="ARBA" id="ARBA00022525"/>
    </source>
</evidence>
<evidence type="ECO:0000256" key="9">
    <source>
        <dbReference type="RuleBase" id="RU361169"/>
    </source>
</evidence>
<keyword evidence="6 9" id="KW-0326">Glycosidase</keyword>
<evidence type="ECO:0000256" key="5">
    <source>
        <dbReference type="ARBA" id="ARBA00022801"/>
    </source>
</evidence>
<evidence type="ECO:0000256" key="7">
    <source>
        <dbReference type="ARBA" id="ARBA00023316"/>
    </source>
</evidence>
<evidence type="ECO:0000256" key="6">
    <source>
        <dbReference type="ARBA" id="ARBA00023295"/>
    </source>
</evidence>
<protein>
    <submittedName>
        <fullName evidence="11">Exopolygalacturonase-like</fullName>
    </submittedName>
</protein>
<dbReference type="RefSeq" id="XP_022142902.1">
    <property type="nucleotide sequence ID" value="XM_022287210.1"/>
</dbReference>
<evidence type="ECO:0000313" key="10">
    <source>
        <dbReference type="Proteomes" id="UP000504603"/>
    </source>
</evidence>
<feature type="active site" evidence="8">
    <location>
        <position position="144"/>
    </location>
</feature>
<comment type="similarity">
    <text evidence="2 9">Belongs to the glycosyl hydrolase 28 family.</text>
</comment>
<comment type="subcellular location">
    <subcellularLocation>
        <location evidence="1">Secreted</location>
        <location evidence="1">Cell wall</location>
    </subcellularLocation>
</comment>
<keyword evidence="7" id="KW-0961">Cell wall biogenesis/degradation</keyword>
<dbReference type="InterPro" id="IPR012334">
    <property type="entry name" value="Pectin_lyas_fold"/>
</dbReference>
<gene>
    <name evidence="11" type="primary">LOC111012904</name>
</gene>
<evidence type="ECO:0000313" key="11">
    <source>
        <dbReference type="RefSeq" id="XP_022142902.1"/>
    </source>
</evidence>
<evidence type="ECO:0000256" key="3">
    <source>
        <dbReference type="ARBA" id="ARBA00022512"/>
    </source>
</evidence>
<dbReference type="PANTHER" id="PTHR31375">
    <property type="match status" value="1"/>
</dbReference>
<dbReference type="OrthoDB" id="187139at2759"/>
<reference evidence="11" key="1">
    <citation type="submission" date="2025-08" db="UniProtKB">
        <authorList>
            <consortium name="RefSeq"/>
        </authorList>
    </citation>
    <scope>IDENTIFICATION</scope>
    <source>
        <strain evidence="11">OHB3-1</strain>
    </source>
</reference>
<sequence length="296" mass="32164">MSSLSADSWINFRYVDRLTVCGGGSLDGQGAIAWPRNECKKTPTCLSLPTTMKFDFVTNGKVHNLRSINSKNNHFMLFGCSKINITNIHISAPGDSPNTDGIKIGNSDSINITNSIIGTGDDCISMLSGSKNIHVSNVVCGPGHGISIGSLGKYENEEDVMGITVKNCTFRNTTDGVRIKTWASSSTADAYNIHYEDIFMDNVRNPIIIDQQYCPIPPCNQQVSSGVQISNVRFKNIWGSSSSVTAETLRCSKSRPCKNIVLEDINLISSDNGKLFSSCFSVTGFSYGYQNPTPCL</sequence>
<dbReference type="GO" id="GO:0071555">
    <property type="term" value="P:cell wall organization"/>
    <property type="evidence" value="ECO:0007669"/>
    <property type="project" value="UniProtKB-KW"/>
</dbReference>
<evidence type="ECO:0000256" key="8">
    <source>
        <dbReference type="PROSITE-ProRule" id="PRU10052"/>
    </source>
</evidence>
<name>A0A6J1CP74_MOMCH</name>
<proteinExistence type="inferred from homology"/>
<evidence type="ECO:0000256" key="1">
    <source>
        <dbReference type="ARBA" id="ARBA00004191"/>
    </source>
</evidence>
<dbReference type="PROSITE" id="PS00502">
    <property type="entry name" value="POLYGALACTURONASE"/>
    <property type="match status" value="1"/>
</dbReference>
<dbReference type="InterPro" id="IPR011050">
    <property type="entry name" value="Pectin_lyase_fold/virulence"/>
</dbReference>
<dbReference type="Gene3D" id="2.160.20.10">
    <property type="entry name" value="Single-stranded right-handed beta-helix, Pectin lyase-like"/>
    <property type="match status" value="1"/>
</dbReference>
<dbReference type="GO" id="GO:0004650">
    <property type="term" value="F:polygalacturonase activity"/>
    <property type="evidence" value="ECO:0007669"/>
    <property type="project" value="InterPro"/>
</dbReference>
<dbReference type="Pfam" id="PF00295">
    <property type="entry name" value="Glyco_hydro_28"/>
    <property type="match status" value="1"/>
</dbReference>
<accession>A0A6J1CP74</accession>
<keyword evidence="4" id="KW-0964">Secreted</keyword>
<dbReference type="AlphaFoldDB" id="A0A6J1CP74"/>